<gene>
    <name evidence="8" type="ORF">G7Y89_g7367</name>
</gene>
<feature type="transmembrane region" description="Helical" evidence="6">
    <location>
        <begin position="119"/>
        <end position="143"/>
    </location>
</feature>
<feature type="transmembrane region" description="Helical" evidence="6">
    <location>
        <begin position="282"/>
        <end position="309"/>
    </location>
</feature>
<keyword evidence="5 6" id="KW-0472">Membrane</keyword>
<keyword evidence="9" id="KW-1185">Reference proteome</keyword>
<feature type="transmembrane region" description="Helical" evidence="6">
    <location>
        <begin position="26"/>
        <end position="46"/>
    </location>
</feature>
<dbReference type="OrthoDB" id="40134at2759"/>
<dbReference type="GO" id="GO:0016020">
    <property type="term" value="C:membrane"/>
    <property type="evidence" value="ECO:0007669"/>
    <property type="project" value="UniProtKB-SubCell"/>
</dbReference>
<keyword evidence="3 6" id="KW-0812">Transmembrane</keyword>
<organism evidence="8 9">
    <name type="scientific">Cudoniella acicularis</name>
    <dbReference type="NCBI Taxonomy" id="354080"/>
    <lineage>
        <taxon>Eukaryota</taxon>
        <taxon>Fungi</taxon>
        <taxon>Dikarya</taxon>
        <taxon>Ascomycota</taxon>
        <taxon>Pezizomycotina</taxon>
        <taxon>Leotiomycetes</taxon>
        <taxon>Helotiales</taxon>
        <taxon>Tricladiaceae</taxon>
        <taxon>Cudoniella</taxon>
    </lineage>
</organism>
<feature type="transmembrane region" description="Helical" evidence="6">
    <location>
        <begin position="256"/>
        <end position="276"/>
    </location>
</feature>
<evidence type="ECO:0000256" key="2">
    <source>
        <dbReference type="ARBA" id="ARBA00008066"/>
    </source>
</evidence>
<evidence type="ECO:0000256" key="3">
    <source>
        <dbReference type="ARBA" id="ARBA00022692"/>
    </source>
</evidence>
<proteinExistence type="inferred from homology"/>
<evidence type="ECO:0000313" key="9">
    <source>
        <dbReference type="Proteomes" id="UP000566819"/>
    </source>
</evidence>
<feature type="transmembrane region" description="Helical" evidence="6">
    <location>
        <begin position="215"/>
        <end position="235"/>
    </location>
</feature>
<dbReference type="PANTHER" id="PTHR22950">
    <property type="entry name" value="AMINO ACID TRANSPORTER"/>
    <property type="match status" value="1"/>
</dbReference>
<comment type="caution">
    <text evidence="8">The sequence shown here is derived from an EMBL/GenBank/DDBJ whole genome shotgun (WGS) entry which is preliminary data.</text>
</comment>
<feature type="transmembrane region" description="Helical" evidence="6">
    <location>
        <begin position="93"/>
        <end position="113"/>
    </location>
</feature>
<reference evidence="8 9" key="1">
    <citation type="submission" date="2020-03" db="EMBL/GenBank/DDBJ databases">
        <title>Draft Genome Sequence of Cudoniella acicularis.</title>
        <authorList>
            <person name="Buettner E."/>
            <person name="Kellner H."/>
        </authorList>
    </citation>
    <scope>NUCLEOTIDE SEQUENCE [LARGE SCALE GENOMIC DNA]</scope>
    <source>
        <strain evidence="8 9">DSM 108380</strain>
    </source>
</reference>
<dbReference type="GO" id="GO:0015179">
    <property type="term" value="F:L-amino acid transmembrane transporter activity"/>
    <property type="evidence" value="ECO:0007669"/>
    <property type="project" value="TreeGrafter"/>
</dbReference>
<accession>A0A8H4RKM2</accession>
<feature type="domain" description="Amino acid transporter transmembrane" evidence="7">
    <location>
        <begin position="19"/>
        <end position="102"/>
    </location>
</feature>
<dbReference type="EMBL" id="JAAMPI010000515">
    <property type="protein sequence ID" value="KAF4630768.1"/>
    <property type="molecule type" value="Genomic_DNA"/>
</dbReference>
<name>A0A8H4RKM2_9HELO</name>
<dbReference type="Pfam" id="PF01490">
    <property type="entry name" value="Aa_trans"/>
    <property type="match status" value="1"/>
</dbReference>
<dbReference type="PANTHER" id="PTHR22950:SF697">
    <property type="entry name" value="AMINO ACID TRANSPORTER (EUROFUNG)"/>
    <property type="match status" value="1"/>
</dbReference>
<dbReference type="Proteomes" id="UP000566819">
    <property type="component" value="Unassembled WGS sequence"/>
</dbReference>
<sequence length="325" mass="35466">MSEKEISEKQDGVNFRAVDWKKASAIFLKVIFATGILNIPTTMYSLGAVGGTLSVIGWALLNTYCGVILGDFRNNHKNCHSIADISGVLGDHGTCTVWFAFVGMVSVAAAASVRKLEKIGWLTWAGFISIFVAVSIVVIGVAVRHCHRPAYAPQTGPYELGYYVIAYPTFSAGFTASATIFGSSASTSAFLPIIAEMKNAKEYRKALYACGVIKKVAYGIALFGLVISGYLYLHICAKYLLVRILRNSKHLQLNTTIHWATWLGCVWDLAGLGFVLSEAVPVYNWLAALSGSLCFAPLALALPGLMWVYDHKPWIKETLTQQVMY</sequence>
<comment type="subcellular location">
    <subcellularLocation>
        <location evidence="1">Membrane</location>
        <topology evidence="1">Multi-pass membrane protein</topology>
    </subcellularLocation>
</comment>
<feature type="transmembrane region" description="Helical" evidence="6">
    <location>
        <begin position="52"/>
        <end position="72"/>
    </location>
</feature>
<dbReference type="AlphaFoldDB" id="A0A8H4RKM2"/>
<evidence type="ECO:0000259" key="7">
    <source>
        <dbReference type="Pfam" id="PF01490"/>
    </source>
</evidence>
<evidence type="ECO:0000313" key="8">
    <source>
        <dbReference type="EMBL" id="KAF4630768.1"/>
    </source>
</evidence>
<evidence type="ECO:0000256" key="1">
    <source>
        <dbReference type="ARBA" id="ARBA00004141"/>
    </source>
</evidence>
<evidence type="ECO:0000256" key="6">
    <source>
        <dbReference type="SAM" id="Phobius"/>
    </source>
</evidence>
<keyword evidence="4 6" id="KW-1133">Transmembrane helix</keyword>
<feature type="transmembrane region" description="Helical" evidence="6">
    <location>
        <begin position="164"/>
        <end position="195"/>
    </location>
</feature>
<comment type="similarity">
    <text evidence="2">Belongs to the amino acid/polyamine transporter 2 family.</text>
</comment>
<evidence type="ECO:0000256" key="5">
    <source>
        <dbReference type="ARBA" id="ARBA00023136"/>
    </source>
</evidence>
<evidence type="ECO:0000256" key="4">
    <source>
        <dbReference type="ARBA" id="ARBA00022989"/>
    </source>
</evidence>
<dbReference type="InterPro" id="IPR013057">
    <property type="entry name" value="AA_transpt_TM"/>
</dbReference>
<protein>
    <recommendedName>
        <fullName evidence="7">Amino acid transporter transmembrane domain-containing protein</fullName>
    </recommendedName>
</protein>